<dbReference type="EMBL" id="LDTF01000179">
    <property type="protein sequence ID" value="KTT92346.1"/>
    <property type="molecule type" value="Genomic_DNA"/>
</dbReference>
<dbReference type="InterPro" id="IPR036163">
    <property type="entry name" value="HMA_dom_sf"/>
</dbReference>
<proteinExistence type="predicted"/>
<feature type="transmembrane region" description="Helical" evidence="8">
    <location>
        <begin position="162"/>
        <end position="183"/>
    </location>
</feature>
<accession>A0A147IJ38</accession>
<dbReference type="AlphaFoldDB" id="A0A147IJ38"/>
<evidence type="ECO:0000256" key="7">
    <source>
        <dbReference type="ARBA" id="ARBA00023065"/>
    </source>
</evidence>
<keyword evidence="8" id="KW-0812">Transmembrane</keyword>
<evidence type="ECO:0000256" key="8">
    <source>
        <dbReference type="SAM" id="Phobius"/>
    </source>
</evidence>
<feature type="domain" description="HMA" evidence="9">
    <location>
        <begin position="41"/>
        <end position="108"/>
    </location>
</feature>
<evidence type="ECO:0000256" key="6">
    <source>
        <dbReference type="ARBA" id="ARBA00022967"/>
    </source>
</evidence>
<protein>
    <submittedName>
        <fullName evidence="10">Nitrogen fixation protein FixI</fullName>
    </submittedName>
</protein>
<keyword evidence="2" id="KW-0813">Transport</keyword>
<evidence type="ECO:0000259" key="9">
    <source>
        <dbReference type="PROSITE" id="PS50846"/>
    </source>
</evidence>
<organism evidence="10 11">
    <name type="scientific">Sphingomonas yabuuchiae</name>
    <dbReference type="NCBI Taxonomy" id="172044"/>
    <lineage>
        <taxon>Bacteria</taxon>
        <taxon>Pseudomonadati</taxon>
        <taxon>Pseudomonadota</taxon>
        <taxon>Alphaproteobacteria</taxon>
        <taxon>Sphingomonadales</taxon>
        <taxon>Sphingomonadaceae</taxon>
        <taxon>Sphingomonas</taxon>
    </lineage>
</organism>
<evidence type="ECO:0000256" key="1">
    <source>
        <dbReference type="ARBA" id="ARBA00004651"/>
    </source>
</evidence>
<evidence type="ECO:0000313" key="10">
    <source>
        <dbReference type="EMBL" id="KTT92346.1"/>
    </source>
</evidence>
<reference evidence="10 11" key="1">
    <citation type="journal article" date="2016" name="Front. Microbiol.">
        <title>Genomic Resource of Rice Seed Associated Bacteria.</title>
        <authorList>
            <person name="Midha S."/>
            <person name="Bansal K."/>
            <person name="Sharma S."/>
            <person name="Kumar N."/>
            <person name="Patil P.P."/>
            <person name="Chaudhry V."/>
            <person name="Patil P.B."/>
        </authorList>
    </citation>
    <scope>NUCLEOTIDE SEQUENCE [LARGE SCALE GENOMIC DNA]</scope>
    <source>
        <strain evidence="10 11">NS355</strain>
    </source>
</reference>
<dbReference type="Gene3D" id="3.30.70.100">
    <property type="match status" value="1"/>
</dbReference>
<keyword evidence="8" id="KW-1133">Transmembrane helix</keyword>
<evidence type="ECO:0000256" key="3">
    <source>
        <dbReference type="ARBA" id="ARBA00022475"/>
    </source>
</evidence>
<dbReference type="Pfam" id="PF00403">
    <property type="entry name" value="HMA"/>
    <property type="match status" value="1"/>
</dbReference>
<dbReference type="Proteomes" id="UP000073923">
    <property type="component" value="Unassembled WGS sequence"/>
</dbReference>
<keyword evidence="6" id="KW-1278">Translocase</keyword>
<dbReference type="GO" id="GO:0005886">
    <property type="term" value="C:plasma membrane"/>
    <property type="evidence" value="ECO:0007669"/>
    <property type="project" value="UniProtKB-SubCell"/>
</dbReference>
<dbReference type="GO" id="GO:0055070">
    <property type="term" value="P:copper ion homeostasis"/>
    <property type="evidence" value="ECO:0007669"/>
    <property type="project" value="TreeGrafter"/>
</dbReference>
<dbReference type="PANTHER" id="PTHR43520">
    <property type="entry name" value="ATP7, ISOFORM B"/>
    <property type="match status" value="1"/>
</dbReference>
<name>A0A147IJ38_9SPHN</name>
<keyword evidence="4" id="KW-0597">Phosphoprotein</keyword>
<comment type="caution">
    <text evidence="10">The sequence shown here is derived from an EMBL/GenBank/DDBJ whole genome shotgun (WGS) entry which is preliminary data.</text>
</comment>
<keyword evidence="5" id="KW-0460">Magnesium</keyword>
<dbReference type="InterPro" id="IPR006121">
    <property type="entry name" value="HMA_dom"/>
</dbReference>
<dbReference type="PANTHER" id="PTHR43520:SF5">
    <property type="entry name" value="CATION-TRANSPORTING P-TYPE ATPASE-RELATED"/>
    <property type="match status" value="1"/>
</dbReference>
<evidence type="ECO:0000313" key="11">
    <source>
        <dbReference type="Proteomes" id="UP000073923"/>
    </source>
</evidence>
<gene>
    <name evidence="10" type="ORF">NS355_18000</name>
</gene>
<dbReference type="RefSeq" id="WP_167345500.1">
    <property type="nucleotide sequence ID" value="NZ_LDTF01000179.1"/>
</dbReference>
<evidence type="ECO:0000256" key="2">
    <source>
        <dbReference type="ARBA" id="ARBA00022448"/>
    </source>
</evidence>
<feature type="non-terminal residue" evidence="10">
    <location>
        <position position="198"/>
    </location>
</feature>
<keyword evidence="3" id="KW-1003">Cell membrane</keyword>
<comment type="subcellular location">
    <subcellularLocation>
        <location evidence="1">Cell membrane</location>
        <topology evidence="1">Multi-pass membrane protein</topology>
    </subcellularLocation>
</comment>
<dbReference type="CDD" id="cd00371">
    <property type="entry name" value="HMA"/>
    <property type="match status" value="1"/>
</dbReference>
<evidence type="ECO:0000256" key="5">
    <source>
        <dbReference type="ARBA" id="ARBA00022842"/>
    </source>
</evidence>
<evidence type="ECO:0000256" key="4">
    <source>
        <dbReference type="ARBA" id="ARBA00022553"/>
    </source>
</evidence>
<sequence length="198" mass="21335">CCTDAALAYVEAHAAWSEANTRPSRERNYDAFLTRTRAGAARADFAVEGVRCASCLAAIERDLSEVPGVAVARLNLTERRLAVEWAPEAEPDVGLIRGRLAALGYAAHPFDPHRPADAEAAESERLIRALAVAGFASMNVMLLAISVWAGSVSDMTPENRDLFHWIQALVALPAAAYAGRPFYEGALRGLRAGRITMD</sequence>
<dbReference type="SUPFAM" id="SSF55008">
    <property type="entry name" value="HMA, heavy metal-associated domain"/>
    <property type="match status" value="1"/>
</dbReference>
<feature type="non-terminal residue" evidence="10">
    <location>
        <position position="1"/>
    </location>
</feature>
<dbReference type="PROSITE" id="PS50846">
    <property type="entry name" value="HMA_2"/>
    <property type="match status" value="1"/>
</dbReference>
<feature type="transmembrane region" description="Helical" evidence="8">
    <location>
        <begin position="129"/>
        <end position="150"/>
    </location>
</feature>
<dbReference type="GO" id="GO:0043682">
    <property type="term" value="F:P-type divalent copper transporter activity"/>
    <property type="evidence" value="ECO:0007669"/>
    <property type="project" value="TreeGrafter"/>
</dbReference>
<keyword evidence="8" id="KW-0472">Membrane</keyword>
<keyword evidence="7" id="KW-0406">Ion transport</keyword>
<dbReference type="GO" id="GO:0005507">
    <property type="term" value="F:copper ion binding"/>
    <property type="evidence" value="ECO:0007669"/>
    <property type="project" value="TreeGrafter"/>
</dbReference>